<evidence type="ECO:0000313" key="1">
    <source>
        <dbReference type="EMBL" id="KAJ9091692.1"/>
    </source>
</evidence>
<organism evidence="1 2">
    <name type="scientific">Naganishia cerealis</name>
    <dbReference type="NCBI Taxonomy" id="610337"/>
    <lineage>
        <taxon>Eukaryota</taxon>
        <taxon>Fungi</taxon>
        <taxon>Dikarya</taxon>
        <taxon>Basidiomycota</taxon>
        <taxon>Agaricomycotina</taxon>
        <taxon>Tremellomycetes</taxon>
        <taxon>Filobasidiales</taxon>
        <taxon>Filobasidiaceae</taxon>
        <taxon>Naganishia</taxon>
    </lineage>
</organism>
<dbReference type="EMBL" id="JASBWR010000145">
    <property type="protein sequence ID" value="KAJ9091692.1"/>
    <property type="molecule type" value="Genomic_DNA"/>
</dbReference>
<protein>
    <submittedName>
        <fullName evidence="1">Uncharacterized protein</fullName>
    </submittedName>
</protein>
<dbReference type="Proteomes" id="UP001241377">
    <property type="component" value="Unassembled WGS sequence"/>
</dbReference>
<reference evidence="1" key="1">
    <citation type="submission" date="2023-04" db="EMBL/GenBank/DDBJ databases">
        <title>Draft Genome sequencing of Naganishia species isolated from polar environments using Oxford Nanopore Technology.</title>
        <authorList>
            <person name="Leo P."/>
            <person name="Venkateswaran K."/>
        </authorList>
    </citation>
    <scope>NUCLEOTIDE SEQUENCE</scope>
    <source>
        <strain evidence="1">MNA-CCFEE 5261</strain>
    </source>
</reference>
<sequence length="900" mass="97208">MSSRTKASSRSTATVATAKRAILIDHGPEQGGPSFKGPSAEGRPFKGTSAFHLQPIAFRTAVVQLDSTRLTVPACGTLDIPRETIMPPRKRTAQPQHIHETEASPDPLQITADIVTAPTDSPASVRRSARSRKQLEQAETPGKGIIQADETPAKATTRKRALPADENAAPSKDEGKKTSKRAKVEAVAAIDTTKANVPNESAGGIDDSHEPAASQGSATPTKKGKGPSRKTPASDNSLKSGPAVPSKSPSTRRKTTRPEQLKDAGKKATSSTPARTKLARSSAIPIRHSSNPLDDEQQPVPDVVETGTVNDVGEIKDIESADSRMGAAAFDLTSEQSREAFLRNERWQRAKEARNFNFEGDVNEGRRLRSGKGVTAVEVETSEADDTEDDQRDDAGDDQDDPMLDDEERQRQRAAKGKGKEQDVGFEPDNDYLSQLTYDTSMPIEAQKSTLIVSNDLAGREPTLQGDLTSRPTALTPFAKKVLKTVVSNLACTTTHVSSIPPTPDEEKNEALMQLVNLLTGTVERGEGNSCLVLGAKGSGKTRTVGRAVSIVRNNVAEYPMNGHSNGSSSTKQDRRPILVRLDGLAQTNDMLAIREMGRQIAIGEGQKPNEGDDDDDEDEAAAQAAEHAAPTTLPAHLLAHLTAPSARAIIIVIENFDLFTTHARQALLYCLLDVVQGVRTGPVSSTGRGVAVIGVTSRMWESQVENVLQDQAVIAGLQRICDLTTDVRLLLRPFITPVQQFALNNAGAKLDPAMLVTSIREQIHSTGWGKKLEKLQGLSHPSLVILIIAKHFAYAGKEEFNLAMVEHEYQRFARTQLAGSGRARWSTGILEVAWTHLMQVGLIFPATRFRPSTNPYMQRFIMCRALLSRNEIIAYFKGEGGKILGTELTGWGRTAGGHA</sequence>
<evidence type="ECO:0000313" key="2">
    <source>
        <dbReference type="Proteomes" id="UP001241377"/>
    </source>
</evidence>
<accession>A0ACC2UY37</accession>
<name>A0ACC2UY37_9TREE</name>
<gene>
    <name evidence="1" type="ORF">QFC19_008983</name>
</gene>
<keyword evidence="2" id="KW-1185">Reference proteome</keyword>
<proteinExistence type="predicted"/>
<comment type="caution">
    <text evidence="1">The sequence shown here is derived from an EMBL/GenBank/DDBJ whole genome shotgun (WGS) entry which is preliminary data.</text>
</comment>